<gene>
    <name evidence="1" type="ORF">BDK51DRAFT_44126</name>
</gene>
<dbReference type="InterPro" id="IPR032675">
    <property type="entry name" value="LRR_dom_sf"/>
</dbReference>
<evidence type="ECO:0000313" key="2">
    <source>
        <dbReference type="Proteomes" id="UP000269721"/>
    </source>
</evidence>
<dbReference type="EMBL" id="KZ995138">
    <property type="protein sequence ID" value="RKO91283.1"/>
    <property type="molecule type" value="Genomic_DNA"/>
</dbReference>
<dbReference type="AlphaFoldDB" id="A0A4P9WHF6"/>
<dbReference type="OrthoDB" id="10257471at2759"/>
<evidence type="ECO:0000313" key="1">
    <source>
        <dbReference type="EMBL" id="RKO91283.1"/>
    </source>
</evidence>
<name>A0A4P9WHF6_9FUNG</name>
<reference evidence="2" key="1">
    <citation type="journal article" date="2018" name="Nat. Microbiol.">
        <title>Leveraging single-cell genomics to expand the fungal tree of life.</title>
        <authorList>
            <person name="Ahrendt S.R."/>
            <person name="Quandt C.A."/>
            <person name="Ciobanu D."/>
            <person name="Clum A."/>
            <person name="Salamov A."/>
            <person name="Andreopoulos B."/>
            <person name="Cheng J.F."/>
            <person name="Woyke T."/>
            <person name="Pelin A."/>
            <person name="Henrissat B."/>
            <person name="Reynolds N.K."/>
            <person name="Benny G.L."/>
            <person name="Smith M.E."/>
            <person name="James T.Y."/>
            <person name="Grigoriev I.V."/>
        </authorList>
    </citation>
    <scope>NUCLEOTIDE SEQUENCE [LARGE SCALE GENOMIC DNA]</scope>
</reference>
<protein>
    <recommendedName>
        <fullName evidence="3">F-box domain-containing protein</fullName>
    </recommendedName>
</protein>
<organism evidence="1 2">
    <name type="scientific">Blyttiomyces helicus</name>
    <dbReference type="NCBI Taxonomy" id="388810"/>
    <lineage>
        <taxon>Eukaryota</taxon>
        <taxon>Fungi</taxon>
        <taxon>Fungi incertae sedis</taxon>
        <taxon>Chytridiomycota</taxon>
        <taxon>Chytridiomycota incertae sedis</taxon>
        <taxon>Chytridiomycetes</taxon>
        <taxon>Chytridiomycetes incertae sedis</taxon>
        <taxon>Blyttiomyces</taxon>
    </lineage>
</organism>
<dbReference type="SUPFAM" id="SSF52047">
    <property type="entry name" value="RNI-like"/>
    <property type="match status" value="1"/>
</dbReference>
<dbReference type="Gene3D" id="3.80.10.10">
    <property type="entry name" value="Ribonuclease Inhibitor"/>
    <property type="match status" value="1"/>
</dbReference>
<dbReference type="Proteomes" id="UP000269721">
    <property type="component" value="Unassembled WGS sequence"/>
</dbReference>
<evidence type="ECO:0008006" key="3">
    <source>
        <dbReference type="Google" id="ProtNLM"/>
    </source>
</evidence>
<sequence length="227" mass="25310">MHLKISVLAYTDFDLMISTGMRHFPNLRCMYINDVNLSLSILACFFESCPNLVVFYFHGIVTRCEDMKDRKVWKAGHAGKKIMKGVVVCSLSNPIRAMTIDGGCRAICRCELNLKVLFGDVDFDNPYSKHIYDLHIMTIAEGCLQLVAIELSGSGVNVTDDAVRALLWYCPAIEELSFLDTAVTIDTIHALKSYRPLALLTLGNHRRDGVANQFATTDAEIALSELL</sequence>
<proteinExistence type="predicted"/>
<accession>A0A4P9WHF6</accession>
<keyword evidence="2" id="KW-1185">Reference proteome</keyword>